<name>A0A0K8QKY3_9GAMM</name>
<evidence type="ECO:0000313" key="4">
    <source>
        <dbReference type="Proteomes" id="UP000253740"/>
    </source>
</evidence>
<reference evidence="3" key="1">
    <citation type="submission" date="2015-08" db="EMBL/GenBank/DDBJ databases">
        <title>Complete DNA Sequence of Pseudomonas syringae pv. actinidiae, the Causal Agent of Kiwifruit Canker Disease.</title>
        <authorList>
            <person name="Rikkerink E.H.A."/>
            <person name="Fineran P.C."/>
        </authorList>
    </citation>
    <scope>NUCLEOTIDE SEQUENCE</scope>
    <source>
        <strain evidence="3">SkMP5</strain>
    </source>
</reference>
<evidence type="ECO:0000256" key="2">
    <source>
        <dbReference type="SAM" id="SignalP"/>
    </source>
</evidence>
<feature type="compositionally biased region" description="Low complexity" evidence="1">
    <location>
        <begin position="39"/>
        <end position="58"/>
    </location>
</feature>
<feature type="chain" id="PRO_5005515004" description="DUF2782 domain-containing protein" evidence="2">
    <location>
        <begin position="23"/>
        <end position="150"/>
    </location>
</feature>
<feature type="compositionally biased region" description="Low complexity" evidence="1">
    <location>
        <begin position="17"/>
        <end position="27"/>
    </location>
</feature>
<feature type="compositionally biased region" description="Pro residues" evidence="1">
    <location>
        <begin position="28"/>
        <end position="38"/>
    </location>
</feature>
<evidence type="ECO:0000256" key="1">
    <source>
        <dbReference type="SAM" id="MobiDB-lite"/>
    </source>
</evidence>
<dbReference type="AlphaFoldDB" id="A0A0K8QKY3"/>
<dbReference type="InterPro" id="IPR021357">
    <property type="entry name" value="DUF2782"/>
</dbReference>
<dbReference type="Gene3D" id="2.20.130.30">
    <property type="entry name" value="Protein of unknown function DUF2782"/>
    <property type="match status" value="1"/>
</dbReference>
<organism evidence="3">
    <name type="scientific">Mizugakiibacter sediminis</name>
    <dbReference type="NCBI Taxonomy" id="1475481"/>
    <lineage>
        <taxon>Bacteria</taxon>
        <taxon>Pseudomonadati</taxon>
        <taxon>Pseudomonadota</taxon>
        <taxon>Gammaproteobacteria</taxon>
        <taxon>Lysobacterales</taxon>
        <taxon>Rhodanobacteraceae</taxon>
        <taxon>Mizugakiibacter</taxon>
    </lineage>
</organism>
<proteinExistence type="predicted"/>
<dbReference type="Pfam" id="PF11191">
    <property type="entry name" value="DUF2782"/>
    <property type="match status" value="1"/>
</dbReference>
<feature type="region of interest" description="Disordered" evidence="1">
    <location>
        <begin position="17"/>
        <end position="85"/>
    </location>
</feature>
<gene>
    <name evidence="3" type="ORF">MBSD_n0813</name>
</gene>
<evidence type="ECO:0000313" key="3">
    <source>
        <dbReference type="EMBL" id="GAP65523.1"/>
    </source>
</evidence>
<accession>A0A0K8QKY3</accession>
<feature type="signal peptide" evidence="2">
    <location>
        <begin position="1"/>
        <end position="22"/>
    </location>
</feature>
<sequence length="150" mass="15728">MKRMPLMLAGALALASAASLHAQSAEPQPAPVPPPPGMDEPGVKPAAPATAAAPAAEPAPRDARGQPAPTVSVRRQDNGDTVEEYRAGGRIYMIRIIPKHGVPQTFMDTRGDGKLTPDPKQGPVSPVYYTIYQWGKPAKTVEQQQEGGGG</sequence>
<keyword evidence="4" id="KW-1185">Reference proteome</keyword>
<evidence type="ECO:0008006" key="5">
    <source>
        <dbReference type="Google" id="ProtNLM"/>
    </source>
</evidence>
<dbReference type="EMBL" id="DF970162">
    <property type="protein sequence ID" value="GAP65523.1"/>
    <property type="molecule type" value="Genomic_DNA"/>
</dbReference>
<dbReference type="RefSeq" id="WP_062535366.1">
    <property type="nucleotide sequence ID" value="NZ_DF970162.1"/>
</dbReference>
<feature type="compositionally biased region" description="Basic and acidic residues" evidence="1">
    <location>
        <begin position="74"/>
        <end position="85"/>
    </location>
</feature>
<feature type="region of interest" description="Disordered" evidence="1">
    <location>
        <begin position="103"/>
        <end position="124"/>
    </location>
</feature>
<protein>
    <recommendedName>
        <fullName evidence="5">DUF2782 domain-containing protein</fullName>
    </recommendedName>
</protein>
<keyword evidence="2" id="KW-0732">Signal</keyword>
<dbReference type="Proteomes" id="UP000253740">
    <property type="component" value="Unassembled WGS sequence"/>
</dbReference>
<dbReference type="STRING" id="1475481.GCA_000953855_00826"/>